<dbReference type="Pfam" id="PF13508">
    <property type="entry name" value="Acetyltransf_7"/>
    <property type="match status" value="1"/>
</dbReference>
<organism evidence="4 5">
    <name type="scientific">Inquilinus limosus</name>
    <dbReference type="NCBI Taxonomy" id="171674"/>
    <lineage>
        <taxon>Bacteria</taxon>
        <taxon>Pseudomonadati</taxon>
        <taxon>Pseudomonadota</taxon>
        <taxon>Alphaproteobacteria</taxon>
        <taxon>Rhodospirillales</taxon>
        <taxon>Rhodospirillaceae</taxon>
        <taxon>Inquilinus</taxon>
    </lineage>
</organism>
<name>A0A211ZKN4_9PROT</name>
<comment type="caution">
    <text evidence="4">The sequence shown here is derived from an EMBL/GenBank/DDBJ whole genome shotgun (WGS) entry which is preliminary data.</text>
</comment>
<keyword evidence="2" id="KW-0012">Acyltransferase</keyword>
<dbReference type="InterPro" id="IPR016181">
    <property type="entry name" value="Acyl_CoA_acyltransferase"/>
</dbReference>
<dbReference type="PANTHER" id="PTHR43800">
    <property type="entry name" value="PEPTIDYL-LYSINE N-ACETYLTRANSFERASE YJAB"/>
    <property type="match status" value="1"/>
</dbReference>
<sequence length="158" mass="17028">MAQPRRGRPAVTIAIRAGRPDDHPALLEIWLRAVRATHGFLTEDQIQALLPLLRDQYLAAVELWVAAGADGAPEGFMGLDGSKVEMLFVDPDRHGRGTGRALLAHAAALKGDLTLDVNEQNPGALAFYRRCGFRQTGRSPLDGQGQPFPLIHMTSAAG</sequence>
<dbReference type="STRING" id="1122125.GCA_000423185_06238"/>
<feature type="domain" description="N-acetyltransferase" evidence="3">
    <location>
        <begin position="13"/>
        <end position="155"/>
    </location>
</feature>
<gene>
    <name evidence="4" type="ORF">BWR60_17500</name>
</gene>
<dbReference type="Proteomes" id="UP000196655">
    <property type="component" value="Unassembled WGS sequence"/>
</dbReference>
<dbReference type="OrthoDB" id="9797417at2"/>
<dbReference type="SUPFAM" id="SSF55729">
    <property type="entry name" value="Acyl-CoA N-acyltransferases (Nat)"/>
    <property type="match status" value="1"/>
</dbReference>
<keyword evidence="1 4" id="KW-0808">Transferase</keyword>
<evidence type="ECO:0000256" key="2">
    <source>
        <dbReference type="ARBA" id="ARBA00023315"/>
    </source>
</evidence>
<accession>A0A211ZKN4</accession>
<proteinExistence type="predicted"/>
<dbReference type="NCBIfam" id="NF007807">
    <property type="entry name" value="PRK10514.1"/>
    <property type="match status" value="1"/>
</dbReference>
<reference evidence="5" key="1">
    <citation type="submission" date="2017-05" db="EMBL/GenBank/DDBJ databases">
        <authorList>
            <person name="Macchi M."/>
            <person name="Festa S."/>
            <person name="Coppotelli B.M."/>
            <person name="Morelli I.S."/>
        </authorList>
    </citation>
    <scope>NUCLEOTIDE SEQUENCE [LARGE SCALE GENOMIC DNA]</scope>
    <source>
        <strain evidence="5">I</strain>
    </source>
</reference>
<dbReference type="PANTHER" id="PTHR43800:SF1">
    <property type="entry name" value="PEPTIDYL-LYSINE N-ACETYLTRANSFERASE YJAB"/>
    <property type="match status" value="1"/>
</dbReference>
<dbReference type="GO" id="GO:0016747">
    <property type="term" value="F:acyltransferase activity, transferring groups other than amino-acyl groups"/>
    <property type="evidence" value="ECO:0007669"/>
    <property type="project" value="InterPro"/>
</dbReference>
<dbReference type="EMBL" id="NHON01000031">
    <property type="protein sequence ID" value="OWJ65833.1"/>
    <property type="molecule type" value="Genomic_DNA"/>
</dbReference>
<dbReference type="PROSITE" id="PS51186">
    <property type="entry name" value="GNAT"/>
    <property type="match status" value="1"/>
</dbReference>
<evidence type="ECO:0000313" key="4">
    <source>
        <dbReference type="EMBL" id="OWJ65833.1"/>
    </source>
</evidence>
<evidence type="ECO:0000256" key="1">
    <source>
        <dbReference type="ARBA" id="ARBA00022679"/>
    </source>
</evidence>
<dbReference type="InterPro" id="IPR000182">
    <property type="entry name" value="GNAT_dom"/>
</dbReference>
<keyword evidence="5" id="KW-1185">Reference proteome</keyword>
<dbReference type="Gene3D" id="3.40.630.30">
    <property type="match status" value="1"/>
</dbReference>
<evidence type="ECO:0000313" key="5">
    <source>
        <dbReference type="Proteomes" id="UP000196655"/>
    </source>
</evidence>
<protein>
    <submittedName>
        <fullName evidence="4">Acetyltransferase</fullName>
    </submittedName>
</protein>
<evidence type="ECO:0000259" key="3">
    <source>
        <dbReference type="PROSITE" id="PS51186"/>
    </source>
</evidence>
<dbReference type="AlphaFoldDB" id="A0A211ZKN4"/>